<dbReference type="AlphaFoldDB" id="A0A0H3GC98"/>
<sequence length="51" mass="5856">MSSRSIARFGAVANPQSYCYRNFQETVPPLRRMKREHGEAIGLKPRLPPQL</sequence>
<dbReference type="Proteomes" id="UP000007104">
    <property type="component" value="Chromosome I"/>
</dbReference>
<protein>
    <submittedName>
        <fullName evidence="1">Uncharacterized protein</fullName>
    </submittedName>
</protein>
<dbReference type="KEGG" id="bsi:BS1330_I1343"/>
<accession>A0A0H3GC98</accession>
<dbReference type="KEGG" id="bms:BR1348"/>
<organism evidence="1 2">
    <name type="scientific">Brucella suis biovar 1 (strain 1330)</name>
    <dbReference type="NCBI Taxonomy" id="204722"/>
    <lineage>
        <taxon>Bacteria</taxon>
        <taxon>Pseudomonadati</taxon>
        <taxon>Pseudomonadota</taxon>
        <taxon>Alphaproteobacteria</taxon>
        <taxon>Hyphomicrobiales</taxon>
        <taxon>Brucellaceae</taxon>
        <taxon>Brucella/Ochrobactrum group</taxon>
        <taxon>Brucella</taxon>
    </lineage>
</organism>
<reference evidence="1 2" key="1">
    <citation type="journal article" date="2011" name="J. Bacteriol.">
        <title>Revised genome sequence of Brucella suis 1330.</title>
        <authorList>
            <person name="Tae H."/>
            <person name="Shallom S."/>
            <person name="Settlage R."/>
            <person name="Preston D."/>
            <person name="Adams L.G."/>
            <person name="Garner H.R."/>
        </authorList>
    </citation>
    <scope>NUCLEOTIDE SEQUENCE [LARGE SCALE GENOMIC DNA]</scope>
    <source>
        <strain evidence="1 2">1330</strain>
    </source>
</reference>
<name>A0A0H3GC98_BRUSU</name>
<dbReference type="EMBL" id="CP002997">
    <property type="protein sequence ID" value="AEM18679.1"/>
    <property type="molecule type" value="Genomic_DNA"/>
</dbReference>
<gene>
    <name evidence="1" type="ordered locus">BS1330_I1343</name>
</gene>
<keyword evidence="2" id="KW-1185">Reference proteome</keyword>
<evidence type="ECO:0000313" key="1">
    <source>
        <dbReference type="EMBL" id="AEM18679.1"/>
    </source>
</evidence>
<dbReference type="HOGENOM" id="CLU_3096384_0_0_5"/>
<evidence type="ECO:0000313" key="2">
    <source>
        <dbReference type="Proteomes" id="UP000007104"/>
    </source>
</evidence>
<proteinExistence type="predicted"/>